<dbReference type="InterPro" id="IPR017748">
    <property type="entry name" value="TagF"/>
</dbReference>
<accession>A0A1S8YQX6</accession>
<organism evidence="1 2">
    <name type="scientific">Izhakiella australiensis</name>
    <dbReference type="NCBI Taxonomy" id="1926881"/>
    <lineage>
        <taxon>Bacteria</taxon>
        <taxon>Pseudomonadati</taxon>
        <taxon>Pseudomonadota</taxon>
        <taxon>Gammaproteobacteria</taxon>
        <taxon>Enterobacterales</taxon>
        <taxon>Erwiniaceae</taxon>
        <taxon>Izhakiella</taxon>
    </lineage>
</organism>
<evidence type="ECO:0000313" key="1">
    <source>
        <dbReference type="EMBL" id="OON41288.1"/>
    </source>
</evidence>
<dbReference type="Gene3D" id="3.40.1730.10">
    <property type="entry name" value="pa0076 domain"/>
    <property type="match status" value="1"/>
</dbReference>
<proteinExistence type="predicted"/>
<dbReference type="OrthoDB" id="9801841at2"/>
<gene>
    <name evidence="1" type="ORF">BTJ39_04820</name>
</gene>
<dbReference type="RefSeq" id="WP_078001540.1">
    <property type="nucleotide sequence ID" value="NZ_MRUL01000002.1"/>
</dbReference>
<reference evidence="1 2" key="1">
    <citation type="submission" date="2016-12" db="EMBL/GenBank/DDBJ databases">
        <title>Izhakiella australiana sp. nov. of genus Izhakiella isolated from Australian desert.</title>
        <authorList>
            <person name="Ji M."/>
        </authorList>
    </citation>
    <scope>NUCLEOTIDE SEQUENCE [LARGE SCALE GENOMIC DNA]</scope>
    <source>
        <strain evidence="1 2">D4N98</strain>
    </source>
</reference>
<dbReference type="EMBL" id="MRUL01000002">
    <property type="protein sequence ID" value="OON41288.1"/>
    <property type="molecule type" value="Genomic_DNA"/>
</dbReference>
<evidence type="ECO:0000313" key="2">
    <source>
        <dbReference type="Proteomes" id="UP000190667"/>
    </source>
</evidence>
<dbReference type="AlphaFoldDB" id="A0A1S8YQX6"/>
<protein>
    <submittedName>
        <fullName evidence="1">Type VI secretion-associated protein</fullName>
    </submittedName>
</protein>
<keyword evidence="2" id="KW-1185">Reference proteome</keyword>
<dbReference type="Pfam" id="PF09867">
    <property type="entry name" value="TagF_N"/>
    <property type="match status" value="1"/>
</dbReference>
<dbReference type="Proteomes" id="UP000190667">
    <property type="component" value="Unassembled WGS sequence"/>
</dbReference>
<name>A0A1S8YQX6_9GAMM</name>
<dbReference type="InterPro" id="IPR038225">
    <property type="entry name" value="TagF_sf"/>
</dbReference>
<dbReference type="NCBIfam" id="TIGR03373">
    <property type="entry name" value="VI_minor_4"/>
    <property type="match status" value="1"/>
</dbReference>
<comment type="caution">
    <text evidence="1">The sequence shown here is derived from an EMBL/GenBank/DDBJ whole genome shotgun (WGS) entry which is preliminary data.</text>
</comment>
<sequence length="225" mass="25461">MTMTRGPGWYGKLPTTGDFIQHRLTETTVSSWFSWIQSGLQTWHQNYSHGNDFLHAPVWNFILPATLGIQRVQLGVMVPSQDRVGRIWPLLAIQSIAVDGWQPSQLNLAHDWLFTLGRLLHDAVNQRQSPQTLASNLAALPALPHKVVTGQSRQASAGQLPWSEAASQFDPHQYTSYWWTQRSEKQPLKTHRHSGKLTAQLFTLLFNPERGAMAGRNGLYPPMFE</sequence>
<dbReference type="PIRSF" id="PIRSF029287">
    <property type="entry name" value="UCP029287"/>
    <property type="match status" value="1"/>
</dbReference>
<dbReference type="STRING" id="1926881.BTJ39_04820"/>